<gene>
    <name evidence="5" type="ORF">P7122_03585</name>
</gene>
<dbReference type="Gene3D" id="1.10.10.10">
    <property type="entry name" value="Winged helix-like DNA-binding domain superfamily/Winged helix DNA-binding domain"/>
    <property type="match status" value="1"/>
</dbReference>
<keyword evidence="1" id="KW-0238">DNA-binding</keyword>
<protein>
    <submittedName>
        <fullName evidence="5">Response regulator transcription factor</fullName>
    </submittedName>
</protein>
<dbReference type="Pfam" id="PF00196">
    <property type="entry name" value="GerE"/>
    <property type="match status" value="1"/>
</dbReference>
<dbReference type="InterPro" id="IPR039420">
    <property type="entry name" value="WalR-like"/>
</dbReference>
<dbReference type="InterPro" id="IPR000792">
    <property type="entry name" value="Tscrpt_reg_LuxR_C"/>
</dbReference>
<evidence type="ECO:0000259" key="4">
    <source>
        <dbReference type="PROSITE" id="PS50110"/>
    </source>
</evidence>
<keyword evidence="6" id="KW-1185">Reference proteome</keyword>
<evidence type="ECO:0000256" key="1">
    <source>
        <dbReference type="ARBA" id="ARBA00023125"/>
    </source>
</evidence>
<evidence type="ECO:0000256" key="2">
    <source>
        <dbReference type="PROSITE-ProRule" id="PRU00169"/>
    </source>
</evidence>
<dbReference type="CDD" id="cd17534">
    <property type="entry name" value="REC_DC-like"/>
    <property type="match status" value="1"/>
</dbReference>
<evidence type="ECO:0000313" key="5">
    <source>
        <dbReference type="EMBL" id="MDG4714941.1"/>
    </source>
</evidence>
<dbReference type="SMART" id="SM00448">
    <property type="entry name" value="REC"/>
    <property type="match status" value="1"/>
</dbReference>
<dbReference type="Proteomes" id="UP001529085">
    <property type="component" value="Unassembled WGS sequence"/>
</dbReference>
<dbReference type="PROSITE" id="PS50110">
    <property type="entry name" value="RESPONSE_REGULATORY"/>
    <property type="match status" value="1"/>
</dbReference>
<dbReference type="InterPro" id="IPR001789">
    <property type="entry name" value="Sig_transdc_resp-reg_receiver"/>
</dbReference>
<feature type="domain" description="Response regulatory" evidence="4">
    <location>
        <begin position="5"/>
        <end position="120"/>
    </location>
</feature>
<dbReference type="PANTHER" id="PTHR43214">
    <property type="entry name" value="TWO-COMPONENT RESPONSE REGULATOR"/>
    <property type="match status" value="1"/>
</dbReference>
<dbReference type="Pfam" id="PF00072">
    <property type="entry name" value="Response_reg"/>
    <property type="match status" value="1"/>
</dbReference>
<dbReference type="Gene3D" id="3.40.50.2300">
    <property type="match status" value="1"/>
</dbReference>
<proteinExistence type="predicted"/>
<accession>A0ABT6FYS6</accession>
<sequence length="205" mass="23485">MSTIRVLIVEDDPIIGEDIHDMLTNVDYSVVSVAYSKTEAIKVINDEQPDLVLLDINLDGDFEGFEVAEHINKTRRIPFLYLTSYSGKEILERAKPTMPMGYIVKPFNEEELYSNIEVALYNFSKFVLPTEFQIETINSKINTPLTQKEFETLKGLYHGKTNRQLAESQFVSVNTVKTHIKNIYEKMGTHTRLETIAQINSLLGY</sequence>
<dbReference type="SUPFAM" id="SSF52172">
    <property type="entry name" value="CheY-like"/>
    <property type="match status" value="1"/>
</dbReference>
<name>A0ABT6FYS6_9FLAO</name>
<evidence type="ECO:0000259" key="3">
    <source>
        <dbReference type="PROSITE" id="PS50043"/>
    </source>
</evidence>
<dbReference type="RefSeq" id="WP_278004410.1">
    <property type="nucleotide sequence ID" value="NZ_JARSBN010000002.1"/>
</dbReference>
<dbReference type="SMART" id="SM00421">
    <property type="entry name" value="HTH_LUXR"/>
    <property type="match status" value="1"/>
</dbReference>
<dbReference type="InterPro" id="IPR036388">
    <property type="entry name" value="WH-like_DNA-bd_sf"/>
</dbReference>
<feature type="modified residue" description="4-aspartylphosphate" evidence="2">
    <location>
        <position position="55"/>
    </location>
</feature>
<comment type="caution">
    <text evidence="5">The sequence shown here is derived from an EMBL/GenBank/DDBJ whole genome shotgun (WGS) entry which is preliminary data.</text>
</comment>
<dbReference type="EMBL" id="JARSBN010000002">
    <property type="protein sequence ID" value="MDG4714941.1"/>
    <property type="molecule type" value="Genomic_DNA"/>
</dbReference>
<dbReference type="PROSITE" id="PS50043">
    <property type="entry name" value="HTH_LUXR_2"/>
    <property type="match status" value="1"/>
</dbReference>
<evidence type="ECO:0000313" key="6">
    <source>
        <dbReference type="Proteomes" id="UP001529085"/>
    </source>
</evidence>
<reference evidence="5 6" key="1">
    <citation type="submission" date="2023-03" db="EMBL/GenBank/DDBJ databases">
        <title>Strain YYF002 represents a novel species in the genus Winogradskyella isolated from seawater.</title>
        <authorList>
            <person name="Fu Z.-Y."/>
        </authorList>
    </citation>
    <scope>NUCLEOTIDE SEQUENCE [LARGE SCALE GENOMIC DNA]</scope>
    <source>
        <strain evidence="5 6">YYF002</strain>
    </source>
</reference>
<dbReference type="PRINTS" id="PR00038">
    <property type="entry name" value="HTHLUXR"/>
</dbReference>
<dbReference type="InterPro" id="IPR016032">
    <property type="entry name" value="Sig_transdc_resp-reg_C-effctor"/>
</dbReference>
<keyword evidence="2" id="KW-0597">Phosphoprotein</keyword>
<dbReference type="InterPro" id="IPR011006">
    <property type="entry name" value="CheY-like_superfamily"/>
</dbReference>
<feature type="domain" description="HTH luxR-type" evidence="3">
    <location>
        <begin position="138"/>
        <end position="203"/>
    </location>
</feature>
<dbReference type="PANTHER" id="PTHR43214:SF43">
    <property type="entry name" value="TWO-COMPONENT RESPONSE REGULATOR"/>
    <property type="match status" value="1"/>
</dbReference>
<organism evidence="5 6">
    <name type="scientific">Winogradskyella marincola</name>
    <dbReference type="NCBI Taxonomy" id="3037795"/>
    <lineage>
        <taxon>Bacteria</taxon>
        <taxon>Pseudomonadati</taxon>
        <taxon>Bacteroidota</taxon>
        <taxon>Flavobacteriia</taxon>
        <taxon>Flavobacteriales</taxon>
        <taxon>Flavobacteriaceae</taxon>
        <taxon>Winogradskyella</taxon>
    </lineage>
</organism>
<dbReference type="CDD" id="cd06170">
    <property type="entry name" value="LuxR_C_like"/>
    <property type="match status" value="1"/>
</dbReference>
<dbReference type="SUPFAM" id="SSF46894">
    <property type="entry name" value="C-terminal effector domain of the bipartite response regulators"/>
    <property type="match status" value="1"/>
</dbReference>